<evidence type="ECO:0000256" key="2">
    <source>
        <dbReference type="ARBA" id="ARBA00022771"/>
    </source>
</evidence>
<accession>A0ABR2QK39</accession>
<dbReference type="Proteomes" id="UP001396334">
    <property type="component" value="Unassembled WGS sequence"/>
</dbReference>
<evidence type="ECO:0000256" key="4">
    <source>
        <dbReference type="SAM" id="MobiDB-lite"/>
    </source>
</evidence>
<evidence type="ECO:0000313" key="8">
    <source>
        <dbReference type="Proteomes" id="UP001396334"/>
    </source>
</evidence>
<dbReference type="EMBL" id="JBBPBN010000036">
    <property type="protein sequence ID" value="KAK9001032.1"/>
    <property type="molecule type" value="Genomic_DNA"/>
</dbReference>
<keyword evidence="1" id="KW-0479">Metal-binding</keyword>
<evidence type="ECO:0000256" key="1">
    <source>
        <dbReference type="ARBA" id="ARBA00022723"/>
    </source>
</evidence>
<comment type="caution">
    <text evidence="7">The sequence shown here is derived from an EMBL/GenBank/DDBJ whole genome shotgun (WGS) entry which is preliminary data.</text>
</comment>
<keyword evidence="8" id="KW-1185">Reference proteome</keyword>
<sequence length="359" mass="41232">MLPRIDKFLSEGLEGAPSIDIGWHFGDPVPNARGHVICKLCGKVTKGGITRFKEHIAHKGGEVSACPNVTGIIRESMMKLLQEAKEKKLDKRRRTDEFLTQIRGEEDDEFFDDVSAMRQATRESIQSQHEWHRREEFRRSTGGWGNVYEEGRSSSHGSVRGHRGERSIPSESEFNLRRAIPELVKSKSLRQPKVANSPWLYNLIQVSMEVGKGVKLPTPYEVSDVYLASEYEQVREWVNELKTQWKELGATLMCDGWTNSLNQMHIINFLVYCSKGTVFWKSVDVSSVRSRDADFYYNLLDKVIEEIGEEYIIQIVTDNEAAMKDARKRLMLKRTHLFGPHVQLTAWIYALRTLEKSPA</sequence>
<organism evidence="7 8">
    <name type="scientific">Hibiscus sabdariffa</name>
    <name type="common">roselle</name>
    <dbReference type="NCBI Taxonomy" id="183260"/>
    <lineage>
        <taxon>Eukaryota</taxon>
        <taxon>Viridiplantae</taxon>
        <taxon>Streptophyta</taxon>
        <taxon>Embryophyta</taxon>
        <taxon>Tracheophyta</taxon>
        <taxon>Spermatophyta</taxon>
        <taxon>Magnoliopsida</taxon>
        <taxon>eudicotyledons</taxon>
        <taxon>Gunneridae</taxon>
        <taxon>Pentapetalae</taxon>
        <taxon>rosids</taxon>
        <taxon>malvids</taxon>
        <taxon>Malvales</taxon>
        <taxon>Malvaceae</taxon>
        <taxon>Malvoideae</taxon>
        <taxon>Hibiscus</taxon>
    </lineage>
</organism>
<keyword evidence="3" id="KW-0862">Zinc</keyword>
<evidence type="ECO:0000256" key="3">
    <source>
        <dbReference type="ARBA" id="ARBA00022833"/>
    </source>
</evidence>
<dbReference type="PANTHER" id="PTHR32166">
    <property type="entry name" value="OSJNBA0013A04.12 PROTEIN"/>
    <property type="match status" value="1"/>
</dbReference>
<evidence type="ECO:0000259" key="6">
    <source>
        <dbReference type="Pfam" id="PF04937"/>
    </source>
</evidence>
<dbReference type="Pfam" id="PF02892">
    <property type="entry name" value="zf-BED"/>
    <property type="match status" value="1"/>
</dbReference>
<feature type="region of interest" description="Disordered" evidence="4">
    <location>
        <begin position="148"/>
        <end position="170"/>
    </location>
</feature>
<reference evidence="7 8" key="1">
    <citation type="journal article" date="2024" name="G3 (Bethesda)">
        <title>Genome assembly of Hibiscus sabdariffa L. provides insights into metabolisms of medicinal natural products.</title>
        <authorList>
            <person name="Kim T."/>
        </authorList>
    </citation>
    <scope>NUCLEOTIDE SEQUENCE [LARGE SCALE GENOMIC DNA]</scope>
    <source>
        <strain evidence="7">TK-2024</strain>
        <tissue evidence="7">Old leaves</tissue>
    </source>
</reference>
<dbReference type="Pfam" id="PF04937">
    <property type="entry name" value="DUF659"/>
    <property type="match status" value="1"/>
</dbReference>
<dbReference type="PANTHER" id="PTHR32166:SF122">
    <property type="entry name" value="OS09G0499600 PROTEIN"/>
    <property type="match status" value="1"/>
</dbReference>
<evidence type="ECO:0000313" key="7">
    <source>
        <dbReference type="EMBL" id="KAK9001032.1"/>
    </source>
</evidence>
<proteinExistence type="predicted"/>
<name>A0ABR2QK39_9ROSI</name>
<evidence type="ECO:0000259" key="5">
    <source>
        <dbReference type="Pfam" id="PF02892"/>
    </source>
</evidence>
<evidence type="ECO:0008006" key="9">
    <source>
        <dbReference type="Google" id="ProtNLM"/>
    </source>
</evidence>
<gene>
    <name evidence="7" type="ORF">V6N11_082824</name>
</gene>
<feature type="domain" description="DUF659" evidence="6">
    <location>
        <begin position="217"/>
        <end position="338"/>
    </location>
</feature>
<feature type="domain" description="BED-type" evidence="5">
    <location>
        <begin position="23"/>
        <end position="59"/>
    </location>
</feature>
<dbReference type="InterPro" id="IPR007021">
    <property type="entry name" value="DUF659"/>
</dbReference>
<protein>
    <recommendedName>
        <fullName evidence="9">BED-type domain-containing protein</fullName>
    </recommendedName>
</protein>
<keyword evidence="2" id="KW-0863">Zinc-finger</keyword>
<dbReference type="InterPro" id="IPR003656">
    <property type="entry name" value="Znf_BED"/>
</dbReference>